<organism evidence="2 3">
    <name type="scientific">Bifidobacterium tibiigranuli</name>
    <dbReference type="NCBI Taxonomy" id="2172043"/>
    <lineage>
        <taxon>Bacteria</taxon>
        <taxon>Bacillati</taxon>
        <taxon>Actinomycetota</taxon>
        <taxon>Actinomycetes</taxon>
        <taxon>Bifidobacteriales</taxon>
        <taxon>Bifidobacteriaceae</taxon>
        <taxon>Bifidobacterium</taxon>
    </lineage>
</organism>
<dbReference type="AlphaFoldDB" id="A0A5N6S1Y4"/>
<dbReference type="EMBL" id="QDAG01000005">
    <property type="protein sequence ID" value="KAE8128429.1"/>
    <property type="molecule type" value="Genomic_DNA"/>
</dbReference>
<keyword evidence="1" id="KW-1133">Transmembrane helix</keyword>
<comment type="caution">
    <text evidence="2">The sequence shown here is derived from an EMBL/GenBank/DDBJ whole genome shotgun (WGS) entry which is preliminary data.</text>
</comment>
<accession>A0A5N6S1Y4</accession>
<keyword evidence="1" id="KW-0812">Transmembrane</keyword>
<feature type="transmembrane region" description="Helical" evidence="1">
    <location>
        <begin position="6"/>
        <end position="24"/>
    </location>
</feature>
<dbReference type="Proteomes" id="UP000325415">
    <property type="component" value="Unassembled WGS sequence"/>
</dbReference>
<evidence type="ECO:0000256" key="1">
    <source>
        <dbReference type="SAM" id="Phobius"/>
    </source>
</evidence>
<gene>
    <name evidence="2" type="ORF">DDE84_05970</name>
</gene>
<protein>
    <submittedName>
        <fullName evidence="2">Uncharacterized protein</fullName>
    </submittedName>
</protein>
<evidence type="ECO:0000313" key="2">
    <source>
        <dbReference type="EMBL" id="KAE8128429.1"/>
    </source>
</evidence>
<name>A0A5N6S1Y4_9BIFI</name>
<keyword evidence="3" id="KW-1185">Reference proteome</keyword>
<evidence type="ECO:0000313" key="3">
    <source>
        <dbReference type="Proteomes" id="UP000325415"/>
    </source>
</evidence>
<sequence length="86" mass="9645">MLTDGIVLGAAIASWPLHCGTAFSSTVRSRMRSKDGNASRFYRSTLLERFNLSRSSESPLIRRKKCTAALLRQGRAEHDDRNMICT</sequence>
<keyword evidence="1" id="KW-0472">Membrane</keyword>
<proteinExistence type="predicted"/>
<reference evidence="2 3" key="1">
    <citation type="submission" date="2018-04" db="EMBL/GenBank/DDBJ databases">
        <authorList>
            <person name="Eckel V.P."/>
            <person name="Vogel R.F."/>
        </authorList>
    </citation>
    <scope>NUCLEOTIDE SEQUENCE [LARGE SCALE GENOMIC DNA]</scope>
    <source>
        <strain evidence="3">TMW 2.1764</strain>
    </source>
</reference>